<dbReference type="AlphaFoldDB" id="A0A2G8JC84"/>
<evidence type="ECO:0000313" key="3">
    <source>
        <dbReference type="Proteomes" id="UP000230750"/>
    </source>
</evidence>
<keyword evidence="3" id="KW-1185">Reference proteome</keyword>
<name>A0A2G8JC84_STIJA</name>
<evidence type="ECO:0000313" key="2">
    <source>
        <dbReference type="EMBL" id="PIK33343.1"/>
    </source>
</evidence>
<sequence length="77" mass="8999">MKSESCPRCSTYLEELQQEREDRMLLQEEVEGLRDVLIQFANFASRYPSLDNQLLALLQKNHSRLSKTLPSAEENQE</sequence>
<feature type="coiled-coil region" evidence="1">
    <location>
        <begin position="9"/>
        <end position="75"/>
    </location>
</feature>
<evidence type="ECO:0000256" key="1">
    <source>
        <dbReference type="SAM" id="Coils"/>
    </source>
</evidence>
<dbReference type="EMBL" id="MRZV01002612">
    <property type="protein sequence ID" value="PIK33343.1"/>
    <property type="molecule type" value="Genomic_DNA"/>
</dbReference>
<gene>
    <name evidence="2" type="ORF">BSL78_29843</name>
</gene>
<organism evidence="2 3">
    <name type="scientific">Stichopus japonicus</name>
    <name type="common">Sea cucumber</name>
    <dbReference type="NCBI Taxonomy" id="307972"/>
    <lineage>
        <taxon>Eukaryota</taxon>
        <taxon>Metazoa</taxon>
        <taxon>Echinodermata</taxon>
        <taxon>Eleutherozoa</taxon>
        <taxon>Echinozoa</taxon>
        <taxon>Holothuroidea</taxon>
        <taxon>Aspidochirotacea</taxon>
        <taxon>Aspidochirotida</taxon>
        <taxon>Stichopodidae</taxon>
        <taxon>Apostichopus</taxon>
    </lineage>
</organism>
<keyword evidence="1" id="KW-0175">Coiled coil</keyword>
<reference evidence="2 3" key="1">
    <citation type="journal article" date="2017" name="PLoS Biol.">
        <title>The sea cucumber genome provides insights into morphological evolution and visceral regeneration.</title>
        <authorList>
            <person name="Zhang X."/>
            <person name="Sun L."/>
            <person name="Yuan J."/>
            <person name="Sun Y."/>
            <person name="Gao Y."/>
            <person name="Zhang L."/>
            <person name="Li S."/>
            <person name="Dai H."/>
            <person name="Hamel J.F."/>
            <person name="Liu C."/>
            <person name="Yu Y."/>
            <person name="Liu S."/>
            <person name="Lin W."/>
            <person name="Guo K."/>
            <person name="Jin S."/>
            <person name="Xu P."/>
            <person name="Storey K.B."/>
            <person name="Huan P."/>
            <person name="Zhang T."/>
            <person name="Zhou Y."/>
            <person name="Zhang J."/>
            <person name="Lin C."/>
            <person name="Li X."/>
            <person name="Xing L."/>
            <person name="Huo D."/>
            <person name="Sun M."/>
            <person name="Wang L."/>
            <person name="Mercier A."/>
            <person name="Li F."/>
            <person name="Yang H."/>
            <person name="Xiang J."/>
        </authorList>
    </citation>
    <scope>NUCLEOTIDE SEQUENCE [LARGE SCALE GENOMIC DNA]</scope>
    <source>
        <strain evidence="2">Shaxun</strain>
        <tissue evidence="2">Muscle</tissue>
    </source>
</reference>
<accession>A0A2G8JC84</accession>
<protein>
    <submittedName>
        <fullName evidence="2">Uncharacterized protein</fullName>
    </submittedName>
</protein>
<proteinExistence type="predicted"/>
<comment type="caution">
    <text evidence="2">The sequence shown here is derived from an EMBL/GenBank/DDBJ whole genome shotgun (WGS) entry which is preliminary data.</text>
</comment>
<dbReference type="Proteomes" id="UP000230750">
    <property type="component" value="Unassembled WGS sequence"/>
</dbReference>